<feature type="chain" id="PRO_5045871256" evidence="1">
    <location>
        <begin position="41"/>
        <end position="314"/>
    </location>
</feature>
<keyword evidence="3" id="KW-1185">Reference proteome</keyword>
<proteinExistence type="predicted"/>
<feature type="signal peptide" evidence="1">
    <location>
        <begin position="1"/>
        <end position="40"/>
    </location>
</feature>
<comment type="caution">
    <text evidence="2">The sequence shown here is derived from an EMBL/GenBank/DDBJ whole genome shotgun (WGS) entry which is preliminary data.</text>
</comment>
<accession>A0ABQ4D5L4</accession>
<dbReference type="Proteomes" id="UP000618382">
    <property type="component" value="Unassembled WGS sequence"/>
</dbReference>
<dbReference type="EMBL" id="BONN01000001">
    <property type="protein sequence ID" value="GIG31015.1"/>
    <property type="molecule type" value="Genomic_DNA"/>
</dbReference>
<evidence type="ECO:0000313" key="3">
    <source>
        <dbReference type="Proteomes" id="UP000618382"/>
    </source>
</evidence>
<keyword evidence="1" id="KW-0732">Signal</keyword>
<reference evidence="2 3" key="1">
    <citation type="submission" date="2021-01" db="EMBL/GenBank/DDBJ databases">
        <title>Whole genome shotgun sequence of Cellulomonas oligotrophica NBRC 109435.</title>
        <authorList>
            <person name="Komaki H."/>
            <person name="Tamura T."/>
        </authorList>
    </citation>
    <scope>NUCLEOTIDE SEQUENCE [LARGE SCALE GENOMIC DNA]</scope>
    <source>
        <strain evidence="2 3">NBRC 109435</strain>
    </source>
</reference>
<organism evidence="2 3">
    <name type="scientific">Cellulomonas oligotrophica</name>
    <dbReference type="NCBI Taxonomy" id="931536"/>
    <lineage>
        <taxon>Bacteria</taxon>
        <taxon>Bacillati</taxon>
        <taxon>Actinomycetota</taxon>
        <taxon>Actinomycetes</taxon>
        <taxon>Micrococcales</taxon>
        <taxon>Cellulomonadaceae</taxon>
        <taxon>Cellulomonas</taxon>
    </lineage>
</organism>
<evidence type="ECO:0000313" key="2">
    <source>
        <dbReference type="EMBL" id="GIG31015.1"/>
    </source>
</evidence>
<gene>
    <name evidence="2" type="ORF">Col01nite_01740</name>
</gene>
<name>A0ABQ4D5L4_9CELL</name>
<protein>
    <submittedName>
        <fullName evidence="2">Uncharacterized protein</fullName>
    </submittedName>
</protein>
<sequence>MTRAPGRQGVRGGTGGVRGVLRAVLLVVALVLAPAGAAVAAPAPGGRFVCEDGTRVARQQIYADVLVPAGATCRLTKVAVHGDLLVDPGGSAEVRQSSVLGDVLTSGYAFFAWSTVEGDVWLDGWAQTDPVHAALDAHVSTVRGDVRGRGSLTFLEAEVDGAVNVTTTSRTLVTGSRIGGWVNLPVLRNATVDVSWSDLGRGLTFSERGTSSVCGTTVAEDLVVRSVGGRLHVGTAPHAENSCFGYFEPPPGHPLEGLDPPEGHVVTVGGDLRVVDAGRLVAVDQVVVGGDLRCEDDVRVGVVDVAGVRTGTCA</sequence>
<evidence type="ECO:0000256" key="1">
    <source>
        <dbReference type="SAM" id="SignalP"/>
    </source>
</evidence>